<keyword evidence="4" id="KW-1185">Reference proteome</keyword>
<proteinExistence type="predicted"/>
<sequence>MIDLLVQLIILSASESFLIDTIGFHQVTNVTKNDNILVKYDSRSLRLFLFIPFNSNLFVDHLFVDGTEISSQYQYSIESSIGFAVDAVQFAKFTFDLKHEPESIFYSNYISLWLIPRDLCSTSSYFESGGLSISISSNPSEQSIISRSEYTQYSMCAFSPVFDFTKASYSINFGVDSSNSRNVISKSCIYTKNFDDSDFCIDDYKSSSKYKVSNEFFIQYTINATTRSFDDYSSVDDRIKIILKRSTDKSNNTDFFDLFCVAQSVDACNSTNCTHDDDIEDSFDYLCNTKLDHYFRILLIVVCLIVAFIIIIVIMCSCGCCICCGIAGCTCCCCNIHHDKKMNQKLLEDDPESIKTYSQYNNNDYYTQNPATPIVYPMQQQQYITQQYQNPTIVENPPIYST</sequence>
<dbReference type="Proteomes" id="UP001470230">
    <property type="component" value="Unassembled WGS sequence"/>
</dbReference>
<organism evidence="3 4">
    <name type="scientific">Tritrichomonas musculus</name>
    <dbReference type="NCBI Taxonomy" id="1915356"/>
    <lineage>
        <taxon>Eukaryota</taxon>
        <taxon>Metamonada</taxon>
        <taxon>Parabasalia</taxon>
        <taxon>Tritrichomonadida</taxon>
        <taxon>Tritrichomonadidae</taxon>
        <taxon>Tritrichomonas</taxon>
    </lineage>
</organism>
<comment type="caution">
    <text evidence="3">The sequence shown here is derived from an EMBL/GenBank/DDBJ whole genome shotgun (WGS) entry which is preliminary data.</text>
</comment>
<feature type="signal peptide" evidence="2">
    <location>
        <begin position="1"/>
        <end position="16"/>
    </location>
</feature>
<accession>A0ABR2K9G2</accession>
<keyword evidence="2" id="KW-0732">Signal</keyword>
<evidence type="ECO:0000313" key="4">
    <source>
        <dbReference type="Proteomes" id="UP001470230"/>
    </source>
</evidence>
<keyword evidence="1" id="KW-0472">Membrane</keyword>
<evidence type="ECO:0000256" key="1">
    <source>
        <dbReference type="SAM" id="Phobius"/>
    </source>
</evidence>
<keyword evidence="1" id="KW-0812">Transmembrane</keyword>
<feature type="chain" id="PRO_5046421796" description="Transmembrane protein" evidence="2">
    <location>
        <begin position="17"/>
        <end position="402"/>
    </location>
</feature>
<protein>
    <recommendedName>
        <fullName evidence="5">Transmembrane protein</fullName>
    </recommendedName>
</protein>
<keyword evidence="1" id="KW-1133">Transmembrane helix</keyword>
<dbReference type="EMBL" id="JAPFFF010000006">
    <property type="protein sequence ID" value="KAK8887117.1"/>
    <property type="molecule type" value="Genomic_DNA"/>
</dbReference>
<evidence type="ECO:0000313" key="3">
    <source>
        <dbReference type="EMBL" id="KAK8887117.1"/>
    </source>
</evidence>
<gene>
    <name evidence="3" type="ORF">M9Y10_038155</name>
</gene>
<evidence type="ECO:0008006" key="5">
    <source>
        <dbReference type="Google" id="ProtNLM"/>
    </source>
</evidence>
<reference evidence="3 4" key="1">
    <citation type="submission" date="2024-04" db="EMBL/GenBank/DDBJ databases">
        <title>Tritrichomonas musculus Genome.</title>
        <authorList>
            <person name="Alves-Ferreira E."/>
            <person name="Grigg M."/>
            <person name="Lorenzi H."/>
            <person name="Galac M."/>
        </authorList>
    </citation>
    <scope>NUCLEOTIDE SEQUENCE [LARGE SCALE GENOMIC DNA]</scope>
    <source>
        <strain evidence="3 4">EAF2021</strain>
    </source>
</reference>
<name>A0ABR2K9G2_9EUKA</name>
<feature type="transmembrane region" description="Helical" evidence="1">
    <location>
        <begin position="294"/>
        <end position="315"/>
    </location>
</feature>
<evidence type="ECO:0000256" key="2">
    <source>
        <dbReference type="SAM" id="SignalP"/>
    </source>
</evidence>